<dbReference type="Gene3D" id="3.80.10.10">
    <property type="entry name" value="Ribonuclease Inhibitor"/>
    <property type="match status" value="2"/>
</dbReference>
<reference evidence="5" key="1">
    <citation type="submission" date="2023-06" db="EMBL/GenBank/DDBJ databases">
        <authorList>
            <person name="Kurt Z."/>
        </authorList>
    </citation>
    <scope>NUCLEOTIDE SEQUENCE</scope>
</reference>
<comment type="caution">
    <text evidence="5">The sequence shown here is derived from an EMBL/GenBank/DDBJ whole genome shotgun (WGS) entry which is preliminary data.</text>
</comment>
<dbReference type="EMBL" id="CAXDID020000224">
    <property type="protein sequence ID" value="CAL6059080.1"/>
    <property type="molecule type" value="Genomic_DNA"/>
</dbReference>
<keyword evidence="1" id="KW-0433">Leucine-rich repeat</keyword>
<evidence type="ECO:0000313" key="6">
    <source>
        <dbReference type="EMBL" id="CAI9963949.1"/>
    </source>
</evidence>
<dbReference type="InterPro" id="IPR001611">
    <property type="entry name" value="Leu-rich_rpt"/>
</dbReference>
<evidence type="ECO:0000313" key="10">
    <source>
        <dbReference type="EMBL" id="CAL6096159.1"/>
    </source>
</evidence>
<dbReference type="EMBL" id="CAXDID020000483">
    <property type="protein sequence ID" value="CAL6096159.1"/>
    <property type="molecule type" value="Genomic_DNA"/>
</dbReference>
<dbReference type="SMART" id="SM00365">
    <property type="entry name" value="LRR_SD22"/>
    <property type="match status" value="4"/>
</dbReference>
<evidence type="ECO:0000256" key="1">
    <source>
        <dbReference type="ARBA" id="ARBA00022614"/>
    </source>
</evidence>
<dbReference type="Proteomes" id="UP001642409">
    <property type="component" value="Unassembled WGS sequence"/>
</dbReference>
<gene>
    <name evidence="7" type="ORF">HINF_LOCUS14679</name>
    <name evidence="3" type="ORF">HINF_LOCUS36896</name>
    <name evidence="4" type="ORF">HINF_LOCUS40053</name>
    <name evidence="5" type="ORF">HINF_LOCUS40077</name>
    <name evidence="8" type="ORF">HINF_LOCUS48551</name>
    <name evidence="9" type="ORF">HINF_LOCUS48575</name>
    <name evidence="6" type="ORF">HINF_LOCUS51594</name>
    <name evidence="10" type="ORF">HINF_LOCUS68295</name>
</gene>
<dbReference type="SUPFAM" id="SSF52058">
    <property type="entry name" value="L domain-like"/>
    <property type="match status" value="1"/>
</dbReference>
<protein>
    <submittedName>
        <fullName evidence="5">Variant</fullName>
    </submittedName>
</protein>
<proteinExistence type="predicted"/>
<dbReference type="PANTHER" id="PTHR46652:SF3">
    <property type="entry name" value="LEUCINE-RICH REPEAT-CONTAINING PROTEIN 9"/>
    <property type="match status" value="1"/>
</dbReference>
<name>A0AA86QAG7_9EUKA</name>
<evidence type="ECO:0000313" key="8">
    <source>
        <dbReference type="EMBL" id="CAL6059032.1"/>
    </source>
</evidence>
<evidence type="ECO:0000313" key="3">
    <source>
        <dbReference type="EMBL" id="CAI9949251.1"/>
    </source>
</evidence>
<evidence type="ECO:0000313" key="4">
    <source>
        <dbReference type="EMBL" id="CAI9952408.1"/>
    </source>
</evidence>
<accession>A0AA86QAG7</accession>
<organism evidence="5">
    <name type="scientific">Hexamita inflata</name>
    <dbReference type="NCBI Taxonomy" id="28002"/>
    <lineage>
        <taxon>Eukaryota</taxon>
        <taxon>Metamonada</taxon>
        <taxon>Diplomonadida</taxon>
        <taxon>Hexamitidae</taxon>
        <taxon>Hexamitinae</taxon>
        <taxon>Hexamita</taxon>
    </lineage>
</organism>
<dbReference type="PROSITE" id="PS51450">
    <property type="entry name" value="LRR"/>
    <property type="match status" value="4"/>
</dbReference>
<dbReference type="InterPro" id="IPR032675">
    <property type="entry name" value="LRR_dom_sf"/>
</dbReference>
<keyword evidence="11" id="KW-1185">Reference proteome</keyword>
<dbReference type="EMBL" id="CATOUU010000795">
    <property type="protein sequence ID" value="CAI9949251.1"/>
    <property type="molecule type" value="Genomic_DNA"/>
</dbReference>
<evidence type="ECO:0000313" key="5">
    <source>
        <dbReference type="EMBL" id="CAI9952432.1"/>
    </source>
</evidence>
<dbReference type="PANTHER" id="PTHR46652">
    <property type="entry name" value="LEUCINE-RICH REPEAT AND IQ DOMAIN-CONTAINING PROTEIN 1-RELATED"/>
    <property type="match status" value="1"/>
</dbReference>
<keyword evidence="2" id="KW-0677">Repeat</keyword>
<dbReference type="InterPro" id="IPR050836">
    <property type="entry name" value="SDS22/Internalin_LRR"/>
</dbReference>
<dbReference type="EMBL" id="CATOUU010000832">
    <property type="protein sequence ID" value="CAI9952408.1"/>
    <property type="molecule type" value="Genomic_DNA"/>
</dbReference>
<evidence type="ECO:0000313" key="7">
    <source>
        <dbReference type="EMBL" id="CAL5996277.1"/>
    </source>
</evidence>
<evidence type="ECO:0000313" key="11">
    <source>
        <dbReference type="Proteomes" id="UP001642409"/>
    </source>
</evidence>
<dbReference type="EMBL" id="CATOUU010000832">
    <property type="protein sequence ID" value="CAI9952432.1"/>
    <property type="molecule type" value="Genomic_DNA"/>
</dbReference>
<dbReference type="EMBL" id="CAXDID020000035">
    <property type="protein sequence ID" value="CAL5996277.1"/>
    <property type="molecule type" value="Genomic_DNA"/>
</dbReference>
<evidence type="ECO:0000313" key="9">
    <source>
        <dbReference type="EMBL" id="CAL6059080.1"/>
    </source>
</evidence>
<dbReference type="EMBL" id="CAXDID020000224">
    <property type="protein sequence ID" value="CAL6059032.1"/>
    <property type="molecule type" value="Genomic_DNA"/>
</dbReference>
<dbReference type="AlphaFoldDB" id="A0AA86QAG7"/>
<evidence type="ECO:0000256" key="2">
    <source>
        <dbReference type="ARBA" id="ARBA00022737"/>
    </source>
</evidence>
<sequence>MESIEGIENLPKVQKVLIYFNQIKSLKGIENCKYVTQLSADKNQLENLNWIQNLNLLTEINVEDNNITSIKEISGLPLVKLNVNNNKITSLEGIESVSTLEYLDAWNNQISSLYYLRNQKNLKFLNVDRNHLSDIRQLLFLRELPVLDKLWLSETGKTSEPPSNQLCVDSIYPNFVIQALSQIDAYEYEVMFDRGPEYYSNTFDNEFRAKALETILEIPKLTDELIEELKKQ</sequence>
<dbReference type="EMBL" id="CATOUU010000972">
    <property type="protein sequence ID" value="CAI9963949.1"/>
    <property type="molecule type" value="Genomic_DNA"/>
</dbReference>
<reference evidence="7 11" key="2">
    <citation type="submission" date="2024-07" db="EMBL/GenBank/DDBJ databases">
        <authorList>
            <person name="Akdeniz Z."/>
        </authorList>
    </citation>
    <scope>NUCLEOTIDE SEQUENCE [LARGE SCALE GENOMIC DNA]</scope>
</reference>